<evidence type="ECO:0000313" key="5">
    <source>
        <dbReference type="Proteomes" id="UP000600565"/>
    </source>
</evidence>
<dbReference type="RefSeq" id="WP_191702085.1">
    <property type="nucleotide sequence ID" value="NZ_JACSPW010000001.1"/>
</dbReference>
<protein>
    <submittedName>
        <fullName evidence="4">S-layer homology domain-containing protein</fullName>
    </submittedName>
</protein>
<keyword evidence="1 2" id="KW-0732">Signal</keyword>
<feature type="signal peptide" evidence="2">
    <location>
        <begin position="1"/>
        <end position="27"/>
    </location>
</feature>
<dbReference type="PROSITE" id="PS51272">
    <property type="entry name" value="SLH"/>
    <property type="match status" value="2"/>
</dbReference>
<feature type="domain" description="SLH" evidence="3">
    <location>
        <begin position="163"/>
        <end position="223"/>
    </location>
</feature>
<accession>A0ABR8XHL1</accession>
<dbReference type="Gene3D" id="2.60.40.1220">
    <property type="match status" value="5"/>
</dbReference>
<dbReference type="InterPro" id="IPR032812">
    <property type="entry name" value="SbsA_Ig"/>
</dbReference>
<dbReference type="Pfam" id="PF00395">
    <property type="entry name" value="SLH"/>
    <property type="match status" value="1"/>
</dbReference>
<feature type="domain" description="SLH" evidence="3">
    <location>
        <begin position="25"/>
        <end position="88"/>
    </location>
</feature>
<evidence type="ECO:0000313" key="4">
    <source>
        <dbReference type="EMBL" id="MBD8031429.1"/>
    </source>
</evidence>
<evidence type="ECO:0000256" key="2">
    <source>
        <dbReference type="SAM" id="SignalP"/>
    </source>
</evidence>
<dbReference type="Pfam" id="PF13205">
    <property type="entry name" value="Big_5"/>
    <property type="match status" value="1"/>
</dbReference>
<name>A0ABR8XHL1_9BACL</name>
<feature type="chain" id="PRO_5046776637" evidence="2">
    <location>
        <begin position="28"/>
        <end position="924"/>
    </location>
</feature>
<evidence type="ECO:0000259" key="3">
    <source>
        <dbReference type="PROSITE" id="PS51272"/>
    </source>
</evidence>
<dbReference type="Proteomes" id="UP000600565">
    <property type="component" value="Unassembled WGS sequence"/>
</dbReference>
<sequence>MKKNTRFLASATAVVLASTAIVPVASAASFTDIKGSGHENAITSLAEQGIIGGYPDGTFKPNQNLTRSDVVKLLGKYLVSLGHKVPTDYKTKMRFTDLTANSQDELLQYAALVKDVGVFQGSNGALMHRDQLRRDQMATVLVRAFKVINEYDYVKPMIDSEYRSNISDLTRTSDEHQESIKTLAYHGVTKQSTFNPKDPTKRGQFASFLYNMLLVEVPQPEPEKPVLTIKTVEVQAADKLRVVLSDDKAYIVTLKTPLVENVETEVTFEVGEQSFTAKVKFEVPDLKISSVTNPNGGQIAIAFNQPVKLDAELNTAAINKLVAVTGVDRLGQVQLLKGQLSEDKRTLTVTINATTGLEGRYRVVVDGIESATAKKLSKYDDIATFVADKTAPAVLKVENVAATKVKVIFTEPVTNPIGITQFKLADGSVVSGIQGTIEKNATEVIYDLSAATARGQLLAPGTSITVTFGTIVDIANNLSSPNPLTTYITKGDKDGVVPNLVNVTQLGAKKFKLTFSEEVRTIVPADISIAQNTYSPGISSIVLDKEDPKSFIVTTNGSLNGYTTISTTPGRNITDLSGEVNVFSTAYNFVADTTVPSIVSTNVVKDKGIEYLEFVFDRNVETAAFAQVNLTGSYILNGYTYPLAAPLVGQLEKSTTNDKVVRVRLSTLTGVTTNAGYTYSVGATFTGVMSEYGQAVNPAYQVNFTRGADFAQTEEKLSLLSVETAYNARQGSSIDNKTIVLTFSTHVDGVSASNLQNYALDGVTIQRAVVNHNEPYKVYLTLKEGDIIYDRGTNLTVSNLRALNSIVAMDPQTVLVYLKENIAPQYLNTNVSGFDTITLTFNEAVKNALNNSFEVKVNGTVAPIAQVYMTGQSSNQVSVRLAQALTANQTVEVTQTATSTISDLSNNKLNLSPVKFTVPQNINF</sequence>
<evidence type="ECO:0000256" key="1">
    <source>
        <dbReference type="ARBA" id="ARBA00022729"/>
    </source>
</evidence>
<proteinExistence type="predicted"/>
<dbReference type="InterPro" id="IPR051465">
    <property type="entry name" value="Cell_Envelope_Struct_Comp"/>
</dbReference>
<gene>
    <name evidence="4" type="ORF">H9632_00020</name>
</gene>
<dbReference type="InterPro" id="IPR001119">
    <property type="entry name" value="SLH_dom"/>
</dbReference>
<reference evidence="4 5" key="1">
    <citation type="submission" date="2020-08" db="EMBL/GenBank/DDBJ databases">
        <title>A Genomic Blueprint of the Chicken Gut Microbiome.</title>
        <authorList>
            <person name="Gilroy R."/>
            <person name="Ravi A."/>
            <person name="Getino M."/>
            <person name="Pursley I."/>
            <person name="Horton D.L."/>
            <person name="Alikhan N.-F."/>
            <person name="Baker D."/>
            <person name="Gharbi K."/>
            <person name="Hall N."/>
            <person name="Watson M."/>
            <person name="Adriaenssens E.M."/>
            <person name="Foster-Nyarko E."/>
            <person name="Jarju S."/>
            <person name="Secka A."/>
            <person name="Antonio M."/>
            <person name="Oren A."/>
            <person name="Chaudhuri R."/>
            <person name="La Ragione R.M."/>
            <person name="Hildebrand F."/>
            <person name="Pallen M.J."/>
        </authorList>
    </citation>
    <scope>NUCLEOTIDE SEQUENCE [LARGE SCALE GENOMIC DNA]</scope>
    <source>
        <strain evidence="4 5">Sa1YVA6</strain>
    </source>
</reference>
<dbReference type="PANTHER" id="PTHR43308">
    <property type="entry name" value="OUTER MEMBRANE PROTEIN ALPHA-RELATED"/>
    <property type="match status" value="1"/>
</dbReference>
<dbReference type="EMBL" id="JACSPW010000001">
    <property type="protein sequence ID" value="MBD8031429.1"/>
    <property type="molecule type" value="Genomic_DNA"/>
</dbReference>
<dbReference type="InterPro" id="IPR014755">
    <property type="entry name" value="Cu-Rt/internalin_Ig-like"/>
</dbReference>
<organism evidence="4 5">
    <name type="scientific">Solibacillus merdavium</name>
    <dbReference type="NCBI Taxonomy" id="2762218"/>
    <lineage>
        <taxon>Bacteria</taxon>
        <taxon>Bacillati</taxon>
        <taxon>Bacillota</taxon>
        <taxon>Bacilli</taxon>
        <taxon>Bacillales</taxon>
        <taxon>Caryophanaceae</taxon>
        <taxon>Solibacillus</taxon>
    </lineage>
</organism>
<keyword evidence="5" id="KW-1185">Reference proteome</keyword>
<comment type="caution">
    <text evidence="4">The sequence shown here is derived from an EMBL/GenBank/DDBJ whole genome shotgun (WGS) entry which is preliminary data.</text>
</comment>